<evidence type="ECO:0000313" key="3">
    <source>
        <dbReference type="Proteomes" id="UP000297149"/>
    </source>
</evidence>
<proteinExistence type="predicted"/>
<reference evidence="3" key="1">
    <citation type="submission" date="2019-02" db="EMBL/GenBank/DDBJ databases">
        <title>Isolation and identification of novel species under the genus Muribaculum.</title>
        <authorList>
            <person name="Miyake S."/>
            <person name="Ding Y."/>
            <person name="Low A."/>
            <person name="Soh M."/>
            <person name="Seedorf H."/>
        </authorList>
    </citation>
    <scope>NUCLEOTIDE SEQUENCE [LARGE SCALE GENOMIC DNA]</scope>
    <source>
        <strain evidence="3">H5</strain>
    </source>
</reference>
<accession>A0A4P7W130</accession>
<name>A0A4P7W130_9BACT</name>
<dbReference type="AlphaFoldDB" id="A0A4P7W130"/>
<sequence length="311" mass="32866">MKKNLLLLASLAVAFGASAQVETIFFDSTIVPEKTTVDGGTVLGQGEAGTFKVAYTDDWGPQSIAMDNYNAIRINGVDLGKMPSGIGGSTNPAGWSTSTAATGGAVFLFEAAKDGYVTIPSKFSSNKNYWAFEGLAGEGELCLSYTLAIEGVSIGQPIVYTLPADAEGYLNLAAADIEKYVDGTSVRWPEKIAFGADAADIKKNGFGVMMFPVYAGCKYLFGAQGSKMITCGAIFTTEKPSVTLYGIPAEGEDAPAEFAVNYPGADTSAIESIITDQTVDENAPIYNVMGQRVTKEYKGILIQNGKKFVNF</sequence>
<dbReference type="EMBL" id="CP039396">
    <property type="protein sequence ID" value="QCD41452.1"/>
    <property type="molecule type" value="Genomic_DNA"/>
</dbReference>
<dbReference type="Proteomes" id="UP000297149">
    <property type="component" value="Chromosome"/>
</dbReference>
<dbReference type="RefSeq" id="WP_123614040.1">
    <property type="nucleotide sequence ID" value="NZ_CAXHQF010000038.1"/>
</dbReference>
<keyword evidence="3" id="KW-1185">Reference proteome</keyword>
<evidence type="ECO:0000313" key="2">
    <source>
        <dbReference type="EMBL" id="QCD41452.1"/>
    </source>
</evidence>
<organism evidence="2 3">
    <name type="scientific">Duncaniella dubosii</name>
    <dbReference type="NCBI Taxonomy" id="2518971"/>
    <lineage>
        <taxon>Bacteria</taxon>
        <taxon>Pseudomonadati</taxon>
        <taxon>Bacteroidota</taxon>
        <taxon>Bacteroidia</taxon>
        <taxon>Bacteroidales</taxon>
        <taxon>Muribaculaceae</taxon>
        <taxon>Duncaniella</taxon>
    </lineage>
</organism>
<evidence type="ECO:0000256" key="1">
    <source>
        <dbReference type="SAM" id="SignalP"/>
    </source>
</evidence>
<dbReference type="KEGG" id="ddb:E7747_03475"/>
<gene>
    <name evidence="2" type="ORF">E7747_03475</name>
</gene>
<feature type="chain" id="PRO_5020918738" evidence="1">
    <location>
        <begin position="20"/>
        <end position="311"/>
    </location>
</feature>
<feature type="signal peptide" evidence="1">
    <location>
        <begin position="1"/>
        <end position="19"/>
    </location>
</feature>
<protein>
    <submittedName>
        <fullName evidence="2">Uncharacterized protein</fullName>
    </submittedName>
</protein>
<keyword evidence="1" id="KW-0732">Signal</keyword>